<gene>
    <name evidence="3" type="ORF">JJB11_21255</name>
</gene>
<comment type="caution">
    <text evidence="3">The sequence shown here is derived from an EMBL/GenBank/DDBJ whole genome shotgun (WGS) entry which is preliminary data.</text>
</comment>
<evidence type="ECO:0000313" key="3">
    <source>
        <dbReference type="EMBL" id="MBK6008638.1"/>
    </source>
</evidence>
<proteinExistence type="predicted"/>
<organism evidence="3 4">
    <name type="scientific">Ramlibacter ginsenosidimutans</name>
    <dbReference type="NCBI Taxonomy" id="502333"/>
    <lineage>
        <taxon>Bacteria</taxon>
        <taxon>Pseudomonadati</taxon>
        <taxon>Pseudomonadota</taxon>
        <taxon>Betaproteobacteria</taxon>
        <taxon>Burkholderiales</taxon>
        <taxon>Comamonadaceae</taxon>
        <taxon>Ramlibacter</taxon>
    </lineage>
</organism>
<feature type="compositionally biased region" description="Low complexity" evidence="1">
    <location>
        <begin position="100"/>
        <end position="109"/>
    </location>
</feature>
<dbReference type="EMBL" id="JAEPWM010000011">
    <property type="protein sequence ID" value="MBK6008638.1"/>
    <property type="molecule type" value="Genomic_DNA"/>
</dbReference>
<dbReference type="Proteomes" id="UP000630528">
    <property type="component" value="Unassembled WGS sequence"/>
</dbReference>
<evidence type="ECO:0000256" key="1">
    <source>
        <dbReference type="SAM" id="MobiDB-lite"/>
    </source>
</evidence>
<dbReference type="AlphaFoldDB" id="A0A934TWB8"/>
<reference evidence="3" key="2">
    <citation type="submission" date="2021-01" db="EMBL/GenBank/DDBJ databases">
        <authorList>
            <person name="Kang M."/>
        </authorList>
    </citation>
    <scope>NUCLEOTIDE SEQUENCE</scope>
    <source>
        <strain evidence="3">KACC 17527</strain>
    </source>
</reference>
<keyword evidence="2" id="KW-0732">Signal</keyword>
<name>A0A934TWB8_9BURK</name>
<feature type="chain" id="PRO_5037266602" evidence="2">
    <location>
        <begin position="20"/>
        <end position="167"/>
    </location>
</feature>
<evidence type="ECO:0000256" key="2">
    <source>
        <dbReference type="SAM" id="SignalP"/>
    </source>
</evidence>
<evidence type="ECO:0000313" key="4">
    <source>
        <dbReference type="Proteomes" id="UP000630528"/>
    </source>
</evidence>
<dbReference type="RefSeq" id="WP_201176311.1">
    <property type="nucleotide sequence ID" value="NZ_JAEPWM010000011.1"/>
</dbReference>
<keyword evidence="4" id="KW-1185">Reference proteome</keyword>
<protein>
    <submittedName>
        <fullName evidence="3">Uncharacterized protein</fullName>
    </submittedName>
</protein>
<reference evidence="3" key="1">
    <citation type="journal article" date="2012" name="J. Microbiol. Biotechnol.">
        <title>Ramlibacter ginsenosidimutans sp. nov., with ginsenoside-converting activity.</title>
        <authorList>
            <person name="Wang L."/>
            <person name="An D.S."/>
            <person name="Kim S.G."/>
            <person name="Jin F.X."/>
            <person name="Kim S.C."/>
            <person name="Lee S.T."/>
            <person name="Im W.T."/>
        </authorList>
    </citation>
    <scope>NUCLEOTIDE SEQUENCE</scope>
    <source>
        <strain evidence="3">KACC 17527</strain>
    </source>
</reference>
<feature type="signal peptide" evidence="2">
    <location>
        <begin position="1"/>
        <end position="19"/>
    </location>
</feature>
<accession>A0A934TWB8</accession>
<sequence length="167" mass="16389">MKRSMITAAALVACSLALAKLPPPDEAAQAKAAEAAAKTAWQAKVDAYLQCKVQDRIAAKYKGSHPAQAAQAAAQAASGAAEASKMPVATPATASQGGSTPVAAVTNPAPAIPPCADPGPFAYTPAAQKPLESSEAHSPAGNATSPPSVRAESGSMTSGKTGAPASK</sequence>
<feature type="region of interest" description="Disordered" evidence="1">
    <location>
        <begin position="75"/>
        <end position="167"/>
    </location>
</feature>